<proteinExistence type="predicted"/>
<dbReference type="Proteomes" id="UP000596742">
    <property type="component" value="Unassembled WGS sequence"/>
</dbReference>
<protein>
    <submittedName>
        <fullName evidence="2">Ectonucleotide pyrophosphatase/phosphodiesterase family member 5</fullName>
        <ecNumber evidence="2">3.1.-.-</ecNumber>
    </submittedName>
</protein>
<keyword evidence="2" id="KW-0378">Hydrolase</keyword>
<dbReference type="Gene3D" id="3.30.1360.180">
    <property type="match status" value="1"/>
</dbReference>
<dbReference type="GO" id="GO:0016787">
    <property type="term" value="F:hydrolase activity"/>
    <property type="evidence" value="ECO:0007669"/>
    <property type="project" value="UniProtKB-KW"/>
</dbReference>
<reference evidence="2" key="1">
    <citation type="submission" date="2018-11" db="EMBL/GenBank/DDBJ databases">
        <authorList>
            <person name="Alioto T."/>
            <person name="Alioto T."/>
        </authorList>
    </citation>
    <scope>NUCLEOTIDE SEQUENCE</scope>
</reference>
<organism evidence="2 3">
    <name type="scientific">Mytilus galloprovincialis</name>
    <name type="common">Mediterranean mussel</name>
    <dbReference type="NCBI Taxonomy" id="29158"/>
    <lineage>
        <taxon>Eukaryota</taxon>
        <taxon>Metazoa</taxon>
        <taxon>Spiralia</taxon>
        <taxon>Lophotrochozoa</taxon>
        <taxon>Mollusca</taxon>
        <taxon>Bivalvia</taxon>
        <taxon>Autobranchia</taxon>
        <taxon>Pteriomorphia</taxon>
        <taxon>Mytilida</taxon>
        <taxon>Mytiloidea</taxon>
        <taxon>Mytilidae</taxon>
        <taxon>Mytilinae</taxon>
        <taxon>Mytilus</taxon>
    </lineage>
</organism>
<keyword evidence="1" id="KW-0732">Signal</keyword>
<dbReference type="AlphaFoldDB" id="A0A8B6DWQ3"/>
<dbReference type="CDD" id="cd16018">
    <property type="entry name" value="Enpp"/>
    <property type="match status" value="1"/>
</dbReference>
<name>A0A8B6DWQ3_MYTGA</name>
<evidence type="ECO:0000313" key="2">
    <source>
        <dbReference type="EMBL" id="VDI25238.1"/>
    </source>
</evidence>
<dbReference type="EC" id="3.1.-.-" evidence="2"/>
<feature type="chain" id="PRO_5032588924" evidence="1">
    <location>
        <begin position="18"/>
        <end position="403"/>
    </location>
</feature>
<accession>A0A8B6DWQ3</accession>
<evidence type="ECO:0000313" key="3">
    <source>
        <dbReference type="Proteomes" id="UP000596742"/>
    </source>
</evidence>
<keyword evidence="3" id="KW-1185">Reference proteome</keyword>
<dbReference type="PANTHER" id="PTHR10151:SF126">
    <property type="entry name" value="ECTONUCLEOTIDE PYROPHOSPHATASE_PHOSPHODIESTERASE FAMILY MEMBER 7-LIKE"/>
    <property type="match status" value="1"/>
</dbReference>
<dbReference type="PANTHER" id="PTHR10151">
    <property type="entry name" value="ECTONUCLEOTIDE PYROPHOSPHATASE/PHOSPHODIESTERASE"/>
    <property type="match status" value="1"/>
</dbReference>
<dbReference type="InterPro" id="IPR017850">
    <property type="entry name" value="Alkaline_phosphatase_core_sf"/>
</dbReference>
<feature type="signal peptide" evidence="1">
    <location>
        <begin position="1"/>
        <end position="17"/>
    </location>
</feature>
<gene>
    <name evidence="2" type="ORF">MGAL_10B006875</name>
</gene>
<dbReference type="Pfam" id="PF01663">
    <property type="entry name" value="Phosphodiest"/>
    <property type="match status" value="1"/>
</dbReference>
<comment type="caution">
    <text evidence="2">The sequence shown here is derived from an EMBL/GenBank/DDBJ whole genome shotgun (WGS) entry which is preliminary data.</text>
</comment>
<dbReference type="SUPFAM" id="SSF53649">
    <property type="entry name" value="Alkaline phosphatase-like"/>
    <property type="match status" value="1"/>
</dbReference>
<dbReference type="Gene3D" id="3.40.720.10">
    <property type="entry name" value="Alkaline Phosphatase, subunit A"/>
    <property type="match status" value="1"/>
</dbReference>
<evidence type="ECO:0000256" key="1">
    <source>
        <dbReference type="SAM" id="SignalP"/>
    </source>
</evidence>
<dbReference type="EMBL" id="UYJE01004130">
    <property type="protein sequence ID" value="VDI25238.1"/>
    <property type="molecule type" value="Genomic_DNA"/>
</dbReference>
<dbReference type="OrthoDB" id="415411at2759"/>
<dbReference type="InterPro" id="IPR002591">
    <property type="entry name" value="Phosphodiest/P_Trfase"/>
</dbReference>
<sequence length="403" mass="46227">MDVSIFLFTILLSGVGAIQVVLVSMDGFRWDYLNRVPTPNFDRLARHGTKIEHIDNTFVTETFPCHYSISTGLYQESHGLIGNFMYDPVFNSSFDFNTREPRWWNGAEPIWVTARRQKLTSASYAWPGGDVEIRGYRPNIWFPYSKTVQFRDRIDATIDWLTVKKIDFVALYFQEPDPTGHKYGIYSNEILEKIKELDNSIGYLLDKFDSHNLWSQVNLIVTSDHGMTGIDYVNKFIDIRNYVNMTNIIRTVESGPVMHIQPVDGKVDEVIHSLYNVRHMTAYKKEDIPERWHFKNNRRVMPIFLVAEKGWLITANKTELATYYGGYGAHGYDNKFLSMKPIFIARGPNITENHLAPTIRNIDIYPMICKLLGIEPAPNNGSLLATSNFLINEKHVGVGGIVG</sequence>